<sequence>MHENGRIKKQLMKDAYIEAVKLSGIEKSDLMTLHNINKNILDKWLFVPERYPTFEACYELHLLLSASNIQVPHKLMSVITNRSSVVNALSKKYIQLSSPGGGKVKRPSLSKRQLKRYVYNGKLVTVNELATLTGRKTYGIYIILSSNSIEDGDDVTEIMSRKRSLRTKNVIYKGTEYPSMKELAEHLGLPYDYVKGRYYRKRNPGSNDLSHIDFSKYHREEKDASN</sequence>
<accession>A0AAW4P1A1</accession>
<proteinExistence type="predicted"/>
<gene>
    <name evidence="1" type="ORF">IM880_12940</name>
</gene>
<dbReference type="RefSeq" id="WP_219679894.1">
    <property type="nucleotide sequence ID" value="NZ_JAESHX010000059.1"/>
</dbReference>
<evidence type="ECO:0000313" key="2">
    <source>
        <dbReference type="Proteomes" id="UP000696310"/>
    </source>
</evidence>
<comment type="caution">
    <text evidence="1">The sequence shown here is derived from an EMBL/GenBank/DDBJ whole genome shotgun (WGS) entry which is preliminary data.</text>
</comment>
<protein>
    <submittedName>
        <fullName evidence="1">Uncharacterized protein</fullName>
    </submittedName>
</protein>
<dbReference type="AlphaFoldDB" id="A0AAW4P1A1"/>
<organism evidence="1 2">
    <name type="scientific">Pectobacterium polaris</name>
    <dbReference type="NCBI Taxonomy" id="2042057"/>
    <lineage>
        <taxon>Bacteria</taxon>
        <taxon>Pseudomonadati</taxon>
        <taxon>Pseudomonadota</taxon>
        <taxon>Gammaproteobacteria</taxon>
        <taxon>Enterobacterales</taxon>
        <taxon>Pectobacteriaceae</taxon>
        <taxon>Pectobacterium</taxon>
    </lineage>
</organism>
<dbReference type="Proteomes" id="UP000696310">
    <property type="component" value="Unassembled WGS sequence"/>
</dbReference>
<reference evidence="1" key="1">
    <citation type="journal article" date="2021" name="bioRxiv">
        <title>Identification of Pectobacterium species isolated from the soft rot of tetecho (Neobuxbaumia tetetzo), a columnar cactus, and associated metagenomics.</title>
        <authorList>
            <person name="Vargas-Peralta D."/>
            <person name="Narvaez-Barragan D.A."/>
            <person name="de Sandozequi A."/>
            <person name="Romero-Gutierrez M.F."/>
            <person name="Segovia L."/>
            <person name="Martinez-Anaya C."/>
            <person name="Alcaraz L.D."/>
            <person name="de la Torre Almaraz R."/>
        </authorList>
    </citation>
    <scope>NUCLEOTIDE SEQUENCE</scope>
    <source>
        <strain evidence="1">A3</strain>
    </source>
</reference>
<reference evidence="1" key="2">
    <citation type="submission" date="2021-01" db="EMBL/GenBank/DDBJ databases">
        <authorList>
            <person name="Vargas Peralta D."/>
        </authorList>
    </citation>
    <scope>NUCLEOTIDE SEQUENCE</scope>
    <source>
        <strain evidence="1">A3</strain>
    </source>
</reference>
<evidence type="ECO:0000313" key="1">
    <source>
        <dbReference type="EMBL" id="MBW5893121.1"/>
    </source>
</evidence>
<dbReference type="EMBL" id="JAESHX010000059">
    <property type="protein sequence ID" value="MBW5893121.1"/>
    <property type="molecule type" value="Genomic_DNA"/>
</dbReference>
<name>A0AAW4P1A1_9GAMM</name>